<gene>
    <name evidence="6" type="ORF">HINF_LOCUS63295</name>
    <name evidence="7" type="ORF">HINF_LOCUS9681</name>
</gene>
<dbReference type="GO" id="GO:0016740">
    <property type="term" value="F:transferase activity"/>
    <property type="evidence" value="ECO:0007669"/>
    <property type="project" value="UniProtKB-ARBA"/>
</dbReference>
<reference evidence="7 8" key="2">
    <citation type="submission" date="2024-07" db="EMBL/GenBank/DDBJ databases">
        <authorList>
            <person name="Akdeniz Z."/>
        </authorList>
    </citation>
    <scope>NUCLEOTIDE SEQUENCE [LARGE SCALE GENOMIC DNA]</scope>
</reference>
<dbReference type="EMBL" id="CAXDID020000020">
    <property type="protein sequence ID" value="CAL5986986.1"/>
    <property type="molecule type" value="Genomic_DNA"/>
</dbReference>
<feature type="transmembrane region" description="Helical" evidence="5">
    <location>
        <begin position="81"/>
        <end position="112"/>
    </location>
</feature>
<dbReference type="Proteomes" id="UP001642409">
    <property type="component" value="Unassembled WGS sequence"/>
</dbReference>
<evidence type="ECO:0000313" key="7">
    <source>
        <dbReference type="EMBL" id="CAL5986986.1"/>
    </source>
</evidence>
<dbReference type="PANTHER" id="PTHR12714">
    <property type="entry name" value="PROTEIN-S ISOPRENYLCYSTEINE O-METHYLTRANSFERASE"/>
    <property type="match status" value="1"/>
</dbReference>
<evidence type="ECO:0000256" key="2">
    <source>
        <dbReference type="ARBA" id="ARBA00022692"/>
    </source>
</evidence>
<keyword evidence="3 5" id="KW-1133">Transmembrane helix</keyword>
<dbReference type="PANTHER" id="PTHR12714:SF9">
    <property type="entry name" value="PROTEIN-S-ISOPRENYLCYSTEINE O-METHYLTRANSFERASE"/>
    <property type="match status" value="1"/>
</dbReference>
<protein>
    <submittedName>
        <fullName evidence="6">Isoprenylcysteine carboxylmethyltransferase family protein</fullName>
    </submittedName>
    <submittedName>
        <fullName evidence="7">Isoprenylcysteine_carboxylmethyltransferase family protein</fullName>
    </submittedName>
</protein>
<name>A0AA86S012_9EUKA</name>
<evidence type="ECO:0000256" key="3">
    <source>
        <dbReference type="ARBA" id="ARBA00022989"/>
    </source>
</evidence>
<keyword evidence="2 5" id="KW-0812">Transmembrane</keyword>
<feature type="transmembrane region" description="Helical" evidence="5">
    <location>
        <begin position="6"/>
        <end position="23"/>
    </location>
</feature>
<accession>A0AA86S012</accession>
<dbReference type="Gene3D" id="1.20.120.1630">
    <property type="match status" value="1"/>
</dbReference>
<keyword evidence="4 5" id="KW-0472">Membrane</keyword>
<dbReference type="EMBL" id="CATOUU010001169">
    <property type="protein sequence ID" value="CAI9975650.1"/>
    <property type="molecule type" value="Genomic_DNA"/>
</dbReference>
<evidence type="ECO:0000313" key="8">
    <source>
        <dbReference type="Proteomes" id="UP001642409"/>
    </source>
</evidence>
<dbReference type="AlphaFoldDB" id="A0AA86S012"/>
<evidence type="ECO:0000313" key="6">
    <source>
        <dbReference type="EMBL" id="CAI9975650.1"/>
    </source>
</evidence>
<dbReference type="GO" id="GO:0016126">
    <property type="term" value="P:sterol biosynthetic process"/>
    <property type="evidence" value="ECO:0007669"/>
    <property type="project" value="InterPro"/>
</dbReference>
<dbReference type="GO" id="GO:0016020">
    <property type="term" value="C:membrane"/>
    <property type="evidence" value="ECO:0007669"/>
    <property type="project" value="UniProtKB-SubCell"/>
</dbReference>
<evidence type="ECO:0000256" key="5">
    <source>
        <dbReference type="SAM" id="Phobius"/>
    </source>
</evidence>
<proteinExistence type="predicted"/>
<comment type="caution">
    <text evidence="6">The sequence shown here is derived from an EMBL/GenBank/DDBJ whole genome shotgun (WGS) entry which is preliminary data.</text>
</comment>
<keyword evidence="8" id="KW-1185">Reference proteome</keyword>
<reference evidence="6" key="1">
    <citation type="submission" date="2023-06" db="EMBL/GenBank/DDBJ databases">
        <authorList>
            <person name="Kurt Z."/>
        </authorList>
    </citation>
    <scope>NUCLEOTIDE SEQUENCE</scope>
</reference>
<dbReference type="GO" id="GO:0016628">
    <property type="term" value="F:oxidoreductase activity, acting on the CH-CH group of donors, NAD or NADP as acceptor"/>
    <property type="evidence" value="ECO:0007669"/>
    <property type="project" value="InterPro"/>
</dbReference>
<sequence length="143" mass="16570">MLQMKVPPMLLLVLCYFLVYLQSRQIYFSFTALVLISSSSALMLAAAFQFKLNKTSPNPINTQRVSNIIQTGAFKLSRNPIYLGAFIFLLSSAFVFRTVFGFFVSVLFSLFLNQFQIKPEEAFLKGKFGKEYEDYCQRVRRWI</sequence>
<dbReference type="InterPro" id="IPR001171">
    <property type="entry name" value="ERG24_DHCR-like"/>
</dbReference>
<comment type="subcellular location">
    <subcellularLocation>
        <location evidence="1">Membrane</location>
        <topology evidence="1">Multi-pass membrane protein</topology>
    </subcellularLocation>
</comment>
<dbReference type="Pfam" id="PF01222">
    <property type="entry name" value="ERG4_ERG24"/>
    <property type="match status" value="1"/>
</dbReference>
<organism evidence="6">
    <name type="scientific">Hexamita inflata</name>
    <dbReference type="NCBI Taxonomy" id="28002"/>
    <lineage>
        <taxon>Eukaryota</taxon>
        <taxon>Metamonada</taxon>
        <taxon>Diplomonadida</taxon>
        <taxon>Hexamitidae</taxon>
        <taxon>Hexamitinae</taxon>
        <taxon>Hexamita</taxon>
    </lineage>
</organism>
<evidence type="ECO:0000256" key="4">
    <source>
        <dbReference type="ARBA" id="ARBA00023136"/>
    </source>
</evidence>
<feature type="transmembrane region" description="Helical" evidence="5">
    <location>
        <begin position="30"/>
        <end position="50"/>
    </location>
</feature>
<evidence type="ECO:0000256" key="1">
    <source>
        <dbReference type="ARBA" id="ARBA00004141"/>
    </source>
</evidence>